<evidence type="ECO:0000256" key="1">
    <source>
        <dbReference type="ARBA" id="ARBA00004370"/>
    </source>
</evidence>
<dbReference type="Proteomes" id="UP000290809">
    <property type="component" value="Unassembled WGS sequence"/>
</dbReference>
<feature type="region of interest" description="Disordered" evidence="8">
    <location>
        <begin position="330"/>
        <end position="352"/>
    </location>
</feature>
<accession>A0A430PX10</accession>
<dbReference type="PRINTS" id="PR00205">
    <property type="entry name" value="CADHERIN"/>
</dbReference>
<dbReference type="Gene3D" id="2.60.40.60">
    <property type="entry name" value="Cadherins"/>
    <property type="match status" value="2"/>
</dbReference>
<feature type="domain" description="Cadherin" evidence="9">
    <location>
        <begin position="174"/>
        <end position="296"/>
    </location>
</feature>
<dbReference type="EMBL" id="QMKO01004665">
    <property type="protein sequence ID" value="RTG80001.1"/>
    <property type="molecule type" value="Genomic_DNA"/>
</dbReference>
<protein>
    <recommendedName>
        <fullName evidence="9">Cadherin domain-containing protein</fullName>
    </recommendedName>
</protein>
<name>A0A430PX10_SCHBO</name>
<dbReference type="PANTHER" id="PTHR24026">
    <property type="entry name" value="FAT ATYPICAL CADHERIN-RELATED"/>
    <property type="match status" value="1"/>
</dbReference>
<evidence type="ECO:0000256" key="3">
    <source>
        <dbReference type="ARBA" id="ARBA00022737"/>
    </source>
</evidence>
<sequence length="401" mass="44657">MDDEGQYALSRNASLHITITDINEHKPIFTKSIFTGQVIENQLHAEVHMLTPIHATDLDLGVNALITYSLVNPYELSSIQTVTSISSLVTASTPSSSSSSSSSLLVNFVNSTAFFRIDPITGKLWTIQSLDCENRSEYHLVVIAKDSGSPVPLSSSASIIITVEDTNDNMPEFLNTHYLFEVAENAPGGTEIGVVEAIDKDVSTINQRVRYNLRGNNDDLKLITIDRNSGTLRTRRPIDRESRSSISLIVEAENEVPIHRSQSVRNDNFNTIINHIGTEASVVITILNLNDNRPEFILIEPHRSHVTFTWEQLNPLIIPKQTQLNATTIHSKSDNQFGKKEKSIKEENQKLSSLEDANPVCEPLPHRVIDRDMESDSMLDCCILELLDNYNGLFALIPQAP</sequence>
<feature type="non-terminal residue" evidence="10">
    <location>
        <position position="401"/>
    </location>
</feature>
<evidence type="ECO:0000256" key="4">
    <source>
        <dbReference type="ARBA" id="ARBA00022837"/>
    </source>
</evidence>
<evidence type="ECO:0000256" key="6">
    <source>
        <dbReference type="ARBA" id="ARBA00023136"/>
    </source>
</evidence>
<feature type="domain" description="Cadherin" evidence="9">
    <location>
        <begin position="30"/>
        <end position="173"/>
    </location>
</feature>
<dbReference type="GO" id="GO:0005509">
    <property type="term" value="F:calcium ion binding"/>
    <property type="evidence" value="ECO:0007669"/>
    <property type="project" value="UniProtKB-UniRule"/>
</dbReference>
<dbReference type="InterPro" id="IPR015919">
    <property type="entry name" value="Cadherin-like_sf"/>
</dbReference>
<gene>
    <name evidence="10" type="ORF">DC041_0004092</name>
</gene>
<keyword evidence="4 7" id="KW-0106">Calcium</keyword>
<keyword evidence="5" id="KW-1133">Transmembrane helix</keyword>
<evidence type="ECO:0000313" key="11">
    <source>
        <dbReference type="Proteomes" id="UP000290809"/>
    </source>
</evidence>
<dbReference type="PROSITE" id="PS50268">
    <property type="entry name" value="CADHERIN_2"/>
    <property type="match status" value="2"/>
</dbReference>
<dbReference type="CDD" id="cd11304">
    <property type="entry name" value="Cadherin_repeat"/>
    <property type="match status" value="2"/>
</dbReference>
<dbReference type="PANTHER" id="PTHR24026:SF126">
    <property type="entry name" value="PROTOCADHERIN FAT 4"/>
    <property type="match status" value="1"/>
</dbReference>
<dbReference type="GO" id="GO:0005886">
    <property type="term" value="C:plasma membrane"/>
    <property type="evidence" value="ECO:0007669"/>
    <property type="project" value="UniProtKB-SubCell"/>
</dbReference>
<dbReference type="PROSITE" id="PS00232">
    <property type="entry name" value="CADHERIN_1"/>
    <property type="match status" value="1"/>
</dbReference>
<evidence type="ECO:0000256" key="5">
    <source>
        <dbReference type="ARBA" id="ARBA00022989"/>
    </source>
</evidence>
<evidence type="ECO:0000259" key="9">
    <source>
        <dbReference type="PROSITE" id="PS50268"/>
    </source>
</evidence>
<keyword evidence="2" id="KW-0812">Transmembrane</keyword>
<dbReference type="GO" id="GO:0007156">
    <property type="term" value="P:homophilic cell adhesion via plasma membrane adhesion molecules"/>
    <property type="evidence" value="ECO:0007669"/>
    <property type="project" value="InterPro"/>
</dbReference>
<dbReference type="InterPro" id="IPR020894">
    <property type="entry name" value="Cadherin_CS"/>
</dbReference>
<evidence type="ECO:0000256" key="2">
    <source>
        <dbReference type="ARBA" id="ARBA00022692"/>
    </source>
</evidence>
<proteinExistence type="predicted"/>
<dbReference type="STRING" id="6184.A0A430PX10"/>
<evidence type="ECO:0000256" key="7">
    <source>
        <dbReference type="PROSITE-ProRule" id="PRU00043"/>
    </source>
</evidence>
<feature type="compositionally biased region" description="Basic and acidic residues" evidence="8">
    <location>
        <begin position="331"/>
        <end position="349"/>
    </location>
</feature>
<comment type="subcellular location">
    <subcellularLocation>
        <location evidence="1">Membrane</location>
    </subcellularLocation>
</comment>
<keyword evidence="6" id="KW-0472">Membrane</keyword>
<organism evidence="10 11">
    <name type="scientific">Schistosoma bovis</name>
    <name type="common">Blood fluke</name>
    <dbReference type="NCBI Taxonomy" id="6184"/>
    <lineage>
        <taxon>Eukaryota</taxon>
        <taxon>Metazoa</taxon>
        <taxon>Spiralia</taxon>
        <taxon>Lophotrochozoa</taxon>
        <taxon>Platyhelminthes</taxon>
        <taxon>Trematoda</taxon>
        <taxon>Digenea</taxon>
        <taxon>Strigeidida</taxon>
        <taxon>Schistosomatoidea</taxon>
        <taxon>Schistosomatidae</taxon>
        <taxon>Schistosoma</taxon>
    </lineage>
</organism>
<dbReference type="SUPFAM" id="SSF49313">
    <property type="entry name" value="Cadherin-like"/>
    <property type="match status" value="2"/>
</dbReference>
<dbReference type="SMART" id="SM00112">
    <property type="entry name" value="CA"/>
    <property type="match status" value="2"/>
</dbReference>
<dbReference type="AlphaFoldDB" id="A0A430PX10"/>
<dbReference type="InterPro" id="IPR002126">
    <property type="entry name" value="Cadherin-like_dom"/>
</dbReference>
<keyword evidence="3" id="KW-0677">Repeat</keyword>
<evidence type="ECO:0000256" key="8">
    <source>
        <dbReference type="SAM" id="MobiDB-lite"/>
    </source>
</evidence>
<dbReference type="Pfam" id="PF00028">
    <property type="entry name" value="Cadherin"/>
    <property type="match status" value="2"/>
</dbReference>
<evidence type="ECO:0000313" key="10">
    <source>
        <dbReference type="EMBL" id="RTG80001.1"/>
    </source>
</evidence>
<keyword evidence="11" id="KW-1185">Reference proteome</keyword>
<comment type="caution">
    <text evidence="10">The sequence shown here is derived from an EMBL/GenBank/DDBJ whole genome shotgun (WGS) entry which is preliminary data.</text>
</comment>
<reference evidence="10 11" key="1">
    <citation type="journal article" date="2019" name="PLoS Pathog.">
        <title>Genome sequence of the bovine parasite Schistosoma bovis Tanzania.</title>
        <authorList>
            <person name="Oey H."/>
            <person name="Zakrzewski M."/>
            <person name="Gobert G."/>
            <person name="Gravermann K."/>
            <person name="Stoye J."/>
            <person name="Jones M."/>
            <person name="Mcmanus D."/>
            <person name="Krause L."/>
        </authorList>
    </citation>
    <scope>NUCLEOTIDE SEQUENCE [LARGE SCALE GENOMIC DNA]</scope>
    <source>
        <strain evidence="10 11">TAN1997</strain>
    </source>
</reference>